<proteinExistence type="predicted"/>
<accession>A0A3G7TQV2</accession>
<organism evidence="1 2">
    <name type="scientific">Pseudomonas chlororaphis</name>
    <dbReference type="NCBI Taxonomy" id="587753"/>
    <lineage>
        <taxon>Bacteria</taxon>
        <taxon>Pseudomonadati</taxon>
        <taxon>Pseudomonadota</taxon>
        <taxon>Gammaproteobacteria</taxon>
        <taxon>Pseudomonadales</taxon>
        <taxon>Pseudomonadaceae</taxon>
        <taxon>Pseudomonas</taxon>
    </lineage>
</organism>
<reference evidence="1 2" key="1">
    <citation type="submission" date="2018-03" db="EMBL/GenBank/DDBJ databases">
        <title>Diversity of phytobeneficial traits revealed by whole-genome analysis of worldwide-isolated phenazine-producing Pseudomonas spp.</title>
        <authorList>
            <person name="Biessy A."/>
            <person name="Novinscak A."/>
            <person name="Blom J."/>
            <person name="Leger G."/>
            <person name="Thomashow L.S."/>
            <person name="Cazorla F.M."/>
            <person name="Josic D."/>
            <person name="Filion M."/>
        </authorList>
    </citation>
    <scope>NUCLEOTIDE SEQUENCE [LARGE SCALE GENOMIC DNA]</scope>
    <source>
        <strain evidence="1 2">B25</strain>
    </source>
</reference>
<name>A0A3G7TQV2_9PSED</name>
<gene>
    <name evidence="1" type="ORF">C4K04_3817</name>
</gene>
<protein>
    <submittedName>
        <fullName evidence="1">Uncharacterized protein</fullName>
    </submittedName>
</protein>
<dbReference type="EMBL" id="CP027753">
    <property type="protein sequence ID" value="AZE49487.1"/>
    <property type="molecule type" value="Genomic_DNA"/>
</dbReference>
<evidence type="ECO:0000313" key="2">
    <source>
        <dbReference type="Proteomes" id="UP000268048"/>
    </source>
</evidence>
<dbReference type="Proteomes" id="UP000268048">
    <property type="component" value="Chromosome"/>
</dbReference>
<sequence length="47" mass="5487">MILLVAVFNGYLIVELIGLVNFSVVDQYLQVFLQTVWLCYQLNVWHA</sequence>
<dbReference type="AlphaFoldDB" id="A0A3G7TQV2"/>
<evidence type="ECO:0000313" key="1">
    <source>
        <dbReference type="EMBL" id="AZE49487.1"/>
    </source>
</evidence>